<sequence>MNLKVMKKIIFATDYSEDSVAALKYAVYMGKMLKTDVIALHIFSPSEEGEKMECIKKNQEKLLGFCRDHLKEQVSDCEISVAAVKGGNVPRTILDFVRDLNVQMIIMGAGDTGTIKDLLLGSTTKEMTEISPFPILAIPPDQSPDKMDEILFASTFEDPDVGNLLDLTRMFSPLNPRINVVHITHKDNGTAEQALEEFKLKVEKKVSYNKLSFKTIHSAHVYETLQKTIAETKPDMVVISDYHQKSEINKVIKREKVKKMQSYTRVPLLTIPAAV</sequence>
<gene>
    <name evidence="3" type="ORF">ENO10_01245</name>
</gene>
<reference evidence="3" key="1">
    <citation type="journal article" date="2020" name="mSystems">
        <title>Genome- and Community-Level Interaction Insights into Carbon Utilization and Element Cycling Functions of Hydrothermarchaeota in Hydrothermal Sediment.</title>
        <authorList>
            <person name="Zhou Z."/>
            <person name="Liu Y."/>
            <person name="Xu W."/>
            <person name="Pan J."/>
            <person name="Luo Z.H."/>
            <person name="Li M."/>
        </authorList>
    </citation>
    <scope>NUCLEOTIDE SEQUENCE [LARGE SCALE GENOMIC DNA]</scope>
    <source>
        <strain evidence="3">SpSt-1235</strain>
    </source>
</reference>
<dbReference type="EMBL" id="DSEE01000093">
    <property type="protein sequence ID" value="HER39829.1"/>
    <property type="molecule type" value="Genomic_DNA"/>
</dbReference>
<protein>
    <submittedName>
        <fullName evidence="3">Universal stress protein</fullName>
    </submittedName>
</protein>
<dbReference type="AlphaFoldDB" id="A0A7C2R2W0"/>
<comment type="caution">
    <text evidence="3">The sequence shown here is derived from an EMBL/GenBank/DDBJ whole genome shotgun (WGS) entry which is preliminary data.</text>
</comment>
<dbReference type="Proteomes" id="UP000885753">
    <property type="component" value="Unassembled WGS sequence"/>
</dbReference>
<dbReference type="InterPro" id="IPR006015">
    <property type="entry name" value="Universal_stress_UspA"/>
</dbReference>
<dbReference type="PRINTS" id="PR01438">
    <property type="entry name" value="UNVRSLSTRESS"/>
</dbReference>
<evidence type="ECO:0000256" key="1">
    <source>
        <dbReference type="ARBA" id="ARBA00008791"/>
    </source>
</evidence>
<dbReference type="PANTHER" id="PTHR46268:SF6">
    <property type="entry name" value="UNIVERSAL STRESS PROTEIN UP12"/>
    <property type="match status" value="1"/>
</dbReference>
<feature type="domain" description="UspA" evidence="2">
    <location>
        <begin position="6"/>
        <end position="139"/>
    </location>
</feature>
<dbReference type="CDD" id="cd00293">
    <property type="entry name" value="USP-like"/>
    <property type="match status" value="1"/>
</dbReference>
<dbReference type="Pfam" id="PF00582">
    <property type="entry name" value="Usp"/>
    <property type="match status" value="1"/>
</dbReference>
<organism evidence="3">
    <name type="scientific">Salinimicrobium catena</name>
    <dbReference type="NCBI Taxonomy" id="390640"/>
    <lineage>
        <taxon>Bacteria</taxon>
        <taxon>Pseudomonadati</taxon>
        <taxon>Bacteroidota</taxon>
        <taxon>Flavobacteriia</taxon>
        <taxon>Flavobacteriales</taxon>
        <taxon>Flavobacteriaceae</taxon>
        <taxon>Salinimicrobium</taxon>
    </lineage>
</organism>
<dbReference type="PANTHER" id="PTHR46268">
    <property type="entry name" value="STRESS RESPONSE PROTEIN NHAX"/>
    <property type="match status" value="1"/>
</dbReference>
<dbReference type="InterPro" id="IPR006016">
    <property type="entry name" value="UspA"/>
</dbReference>
<dbReference type="SUPFAM" id="SSF52402">
    <property type="entry name" value="Adenine nucleotide alpha hydrolases-like"/>
    <property type="match status" value="1"/>
</dbReference>
<dbReference type="Gene3D" id="3.40.50.12370">
    <property type="match status" value="1"/>
</dbReference>
<evidence type="ECO:0000313" key="3">
    <source>
        <dbReference type="EMBL" id="HER39829.1"/>
    </source>
</evidence>
<name>A0A7C2R2W0_9FLAO</name>
<evidence type="ECO:0000259" key="2">
    <source>
        <dbReference type="Pfam" id="PF00582"/>
    </source>
</evidence>
<proteinExistence type="inferred from homology"/>
<accession>A0A7C2R2W0</accession>
<comment type="similarity">
    <text evidence="1">Belongs to the universal stress protein A family.</text>
</comment>